<dbReference type="InterPro" id="IPR000182">
    <property type="entry name" value="GNAT_dom"/>
</dbReference>
<dbReference type="SUPFAM" id="SSF55729">
    <property type="entry name" value="Acyl-CoA N-acyltransferases (Nat)"/>
    <property type="match status" value="1"/>
</dbReference>
<proteinExistence type="predicted"/>
<keyword evidence="3" id="KW-1185">Reference proteome</keyword>
<name>A0ABT5QRP1_9GAMM</name>
<dbReference type="RefSeq" id="WP_274144674.1">
    <property type="nucleotide sequence ID" value="NZ_JAJUBB010000021.1"/>
</dbReference>
<accession>A0ABT5QRP1</accession>
<reference evidence="2" key="1">
    <citation type="submission" date="2021-12" db="EMBL/GenBank/DDBJ databases">
        <title>Enterovibrio ZSDZ35 sp. nov. and Enterovibrio ZSDZ42 sp. nov., isolated from coastal seawater in Qingdao.</title>
        <authorList>
            <person name="Zhang P."/>
        </authorList>
    </citation>
    <scope>NUCLEOTIDE SEQUENCE</scope>
    <source>
        <strain evidence="2">ZSDZ35</strain>
    </source>
</reference>
<evidence type="ECO:0000313" key="2">
    <source>
        <dbReference type="EMBL" id="MDD1783652.1"/>
    </source>
</evidence>
<feature type="domain" description="N-acetyltransferase" evidence="1">
    <location>
        <begin position="4"/>
        <end position="164"/>
    </location>
</feature>
<dbReference type="Pfam" id="PF00583">
    <property type="entry name" value="Acetyltransf_1"/>
    <property type="match status" value="1"/>
</dbReference>
<gene>
    <name evidence="2" type="ORF">LRP49_20970</name>
</gene>
<dbReference type="Gene3D" id="3.40.630.30">
    <property type="match status" value="1"/>
</dbReference>
<dbReference type="Proteomes" id="UP001149821">
    <property type="component" value="Unassembled WGS sequence"/>
</dbReference>
<dbReference type="EMBL" id="JAJUBB010000021">
    <property type="protein sequence ID" value="MDD1783652.1"/>
    <property type="molecule type" value="Genomic_DNA"/>
</dbReference>
<dbReference type="InterPro" id="IPR016181">
    <property type="entry name" value="Acyl_CoA_acyltransferase"/>
</dbReference>
<protein>
    <submittedName>
        <fullName evidence="2">GNAT family N-acetyltransferase</fullName>
    </submittedName>
</protein>
<comment type="caution">
    <text evidence="2">The sequence shown here is derived from an EMBL/GenBank/DDBJ whole genome shotgun (WGS) entry which is preliminary data.</text>
</comment>
<evidence type="ECO:0000259" key="1">
    <source>
        <dbReference type="PROSITE" id="PS51186"/>
    </source>
</evidence>
<sequence length="164" mass="18977">MPYTLIKSSNPEDFVLVHRFLMQAIQRLRAAGIPLWEPEDVSVDALVKAYGTHSLYLVMDNEKTIGGVFVLEEDALFWPEIVTNDSFFFHKLVIGDDFITKGIGHRVLDALVELAKSHGKHWLRCDCHGDRPRLRNFYESFGFYFIDRKTVEGFDAARYEYPCL</sequence>
<dbReference type="PROSITE" id="PS51186">
    <property type="entry name" value="GNAT"/>
    <property type="match status" value="1"/>
</dbReference>
<evidence type="ECO:0000313" key="3">
    <source>
        <dbReference type="Proteomes" id="UP001149821"/>
    </source>
</evidence>
<organism evidence="2 3">
    <name type="scientific">Enterovibrio qingdaonensis</name>
    <dbReference type="NCBI Taxonomy" id="2899818"/>
    <lineage>
        <taxon>Bacteria</taxon>
        <taxon>Pseudomonadati</taxon>
        <taxon>Pseudomonadota</taxon>
        <taxon>Gammaproteobacteria</taxon>
        <taxon>Vibrionales</taxon>
        <taxon>Vibrionaceae</taxon>
        <taxon>Enterovibrio</taxon>
    </lineage>
</organism>